<proteinExistence type="predicted"/>
<name>A0ACC1A180_9ROSI</name>
<sequence length="248" mass="27951">MMPIMQQFREIECSALKQIQSPEVFYYAQKAVLHPTGPLFDQETQALKPQCVRALKRIFILCDHDRDSSRSNAEMNDFQVLIIVLTGRLETTWAVLGKFGYNNDIKLADELIPHSSFKRAPDQLVYQPLIARGPWDSEKSSLSVELTNEAVDFLKGIFELFDSDSVCPGLCLGAYLTFNCAANEVSSLFCTISAFIMIWLEINCLPSSSLAYKILTTSVSCQDNTLRPTEVDDLFSTAPEWSPKFFCC</sequence>
<evidence type="ECO:0000313" key="1">
    <source>
        <dbReference type="EMBL" id="KAJ0080123.1"/>
    </source>
</evidence>
<comment type="caution">
    <text evidence="1">The sequence shown here is derived from an EMBL/GenBank/DDBJ whole genome shotgun (WGS) entry which is preliminary data.</text>
</comment>
<dbReference type="Proteomes" id="UP001164250">
    <property type="component" value="Chromosome 13"/>
</dbReference>
<dbReference type="EMBL" id="CM047909">
    <property type="protein sequence ID" value="KAJ0080123.1"/>
    <property type="molecule type" value="Genomic_DNA"/>
</dbReference>
<protein>
    <submittedName>
        <fullName evidence="1">Uncharacterized protein</fullName>
    </submittedName>
</protein>
<gene>
    <name evidence="1" type="ORF">Patl1_22646</name>
</gene>
<reference evidence="2" key="1">
    <citation type="journal article" date="2023" name="G3 (Bethesda)">
        <title>Genome assembly and association tests identify interacting loci associated with vigor, precocity, and sex in interspecific pistachio rootstocks.</title>
        <authorList>
            <person name="Palmer W."/>
            <person name="Jacygrad E."/>
            <person name="Sagayaradj S."/>
            <person name="Cavanaugh K."/>
            <person name="Han R."/>
            <person name="Bertier L."/>
            <person name="Beede B."/>
            <person name="Kafkas S."/>
            <person name="Golino D."/>
            <person name="Preece J."/>
            <person name="Michelmore R."/>
        </authorList>
    </citation>
    <scope>NUCLEOTIDE SEQUENCE [LARGE SCALE GENOMIC DNA]</scope>
</reference>
<accession>A0ACC1A180</accession>
<keyword evidence="2" id="KW-1185">Reference proteome</keyword>
<evidence type="ECO:0000313" key="2">
    <source>
        <dbReference type="Proteomes" id="UP001164250"/>
    </source>
</evidence>
<organism evidence="1 2">
    <name type="scientific">Pistacia atlantica</name>
    <dbReference type="NCBI Taxonomy" id="434234"/>
    <lineage>
        <taxon>Eukaryota</taxon>
        <taxon>Viridiplantae</taxon>
        <taxon>Streptophyta</taxon>
        <taxon>Embryophyta</taxon>
        <taxon>Tracheophyta</taxon>
        <taxon>Spermatophyta</taxon>
        <taxon>Magnoliopsida</taxon>
        <taxon>eudicotyledons</taxon>
        <taxon>Gunneridae</taxon>
        <taxon>Pentapetalae</taxon>
        <taxon>rosids</taxon>
        <taxon>malvids</taxon>
        <taxon>Sapindales</taxon>
        <taxon>Anacardiaceae</taxon>
        <taxon>Pistacia</taxon>
    </lineage>
</organism>